<sequence>MLATLLNVLRNDRHEASDTGTFADGAFQISENELRHLSQQRRGQLSYLRDYGTQRAVDASRIGRA</sequence>
<name>A0A7W6GIM3_9HYPH</name>
<proteinExistence type="predicted"/>
<dbReference type="Proteomes" id="UP000574761">
    <property type="component" value="Unassembled WGS sequence"/>
</dbReference>
<dbReference type="RefSeq" id="WP_183803920.1">
    <property type="nucleotide sequence ID" value="NZ_JACIEE010000004.1"/>
</dbReference>
<reference evidence="1 2" key="1">
    <citation type="submission" date="2020-08" db="EMBL/GenBank/DDBJ databases">
        <title>Genomic Encyclopedia of Type Strains, Phase IV (KMG-IV): sequencing the most valuable type-strain genomes for metagenomic binning, comparative biology and taxonomic classification.</title>
        <authorList>
            <person name="Goeker M."/>
        </authorList>
    </citation>
    <scope>NUCLEOTIDE SEQUENCE [LARGE SCALE GENOMIC DNA]</scope>
    <source>
        <strain evidence="1 2">DSM 100211</strain>
    </source>
</reference>
<comment type="caution">
    <text evidence="1">The sequence shown here is derived from an EMBL/GenBank/DDBJ whole genome shotgun (WGS) entry which is preliminary data.</text>
</comment>
<evidence type="ECO:0000313" key="2">
    <source>
        <dbReference type="Proteomes" id="UP000574761"/>
    </source>
</evidence>
<accession>A0A7W6GIM3</accession>
<organism evidence="1 2">
    <name type="scientific">Mycoplana azooxidifex</name>
    <dbReference type="NCBI Taxonomy" id="1636188"/>
    <lineage>
        <taxon>Bacteria</taxon>
        <taxon>Pseudomonadati</taxon>
        <taxon>Pseudomonadota</taxon>
        <taxon>Alphaproteobacteria</taxon>
        <taxon>Hyphomicrobiales</taxon>
        <taxon>Rhizobiaceae</taxon>
        <taxon>Mycoplana</taxon>
    </lineage>
</organism>
<dbReference type="AlphaFoldDB" id="A0A7W6GIM3"/>
<gene>
    <name evidence="1" type="ORF">GGQ64_002316</name>
</gene>
<protein>
    <submittedName>
        <fullName evidence="1">Uncharacterized protein</fullName>
    </submittedName>
</protein>
<evidence type="ECO:0000313" key="1">
    <source>
        <dbReference type="EMBL" id="MBB3977116.1"/>
    </source>
</evidence>
<dbReference type="EMBL" id="JACIEE010000004">
    <property type="protein sequence ID" value="MBB3977116.1"/>
    <property type="molecule type" value="Genomic_DNA"/>
</dbReference>
<keyword evidence="2" id="KW-1185">Reference proteome</keyword>